<protein>
    <submittedName>
        <fullName evidence="2">DUF2254 domain-containing protein</fullName>
    </submittedName>
</protein>
<dbReference type="Proteomes" id="UP000787635">
    <property type="component" value="Unassembled WGS sequence"/>
</dbReference>
<dbReference type="EMBL" id="JAAVNE010000044">
    <property type="protein sequence ID" value="NKC33415.1"/>
    <property type="molecule type" value="Genomic_DNA"/>
</dbReference>
<keyword evidence="1" id="KW-0812">Transmembrane</keyword>
<feature type="transmembrane region" description="Helical" evidence="1">
    <location>
        <begin position="114"/>
        <end position="133"/>
    </location>
</feature>
<accession>A0ABX1EET5</accession>
<evidence type="ECO:0000313" key="2">
    <source>
        <dbReference type="EMBL" id="NKC33415.1"/>
    </source>
</evidence>
<sequence>MGGFAVTAARLRQWWADLLASFWVRPALMTVAAIALAEALVRAEGAVWLPEGLDGWVYAGAAGGARDVLGVLAGAIIGVAGTTFSMTVAALTLASNQMGPRLLRNFTRDAGNQYALGAFLSTFAYALVALRSVQEAAETTFVPQLAVSVGLLMGFGCIGVLIWFLQHVAASISVDRVAALVHQDLESALDLVARPRGEDPPPPRLPEPLPRDAVPLKAPGSGYLRVLDHGALADWAAAQDARLDLVVRPGGFVFPGSIIGHVSPAATREEAQARVADGMSIGDARSVEQDLEFAVRQLVEIALRALSPGINDPFTAIGVLDRLGAALCGLAGRRLPAGEVWRDDRLRVTWPAPDYEGLVDAMFHMLRQNAASQPSVMIRLQEVLGMVAEVEQDPARRVVIRGHLHLVRDLALEGTGDAAARTAINQRHAAALAAAG</sequence>
<dbReference type="RefSeq" id="WP_168034142.1">
    <property type="nucleotide sequence ID" value="NZ_JAAVNE010000044.1"/>
</dbReference>
<feature type="transmembrane region" description="Helical" evidence="1">
    <location>
        <begin position="145"/>
        <end position="165"/>
    </location>
</feature>
<feature type="transmembrane region" description="Helical" evidence="1">
    <location>
        <begin position="68"/>
        <end position="94"/>
    </location>
</feature>
<keyword evidence="3" id="KW-1185">Reference proteome</keyword>
<keyword evidence="1" id="KW-1133">Transmembrane helix</keyword>
<dbReference type="InterPro" id="IPR018723">
    <property type="entry name" value="DUF2254_membrane"/>
</dbReference>
<comment type="caution">
    <text evidence="2">The sequence shown here is derived from an EMBL/GenBank/DDBJ whole genome shotgun (WGS) entry which is preliminary data.</text>
</comment>
<gene>
    <name evidence="2" type="ORF">HEQ75_21315</name>
</gene>
<evidence type="ECO:0000256" key="1">
    <source>
        <dbReference type="SAM" id="Phobius"/>
    </source>
</evidence>
<organism evidence="2 3">
    <name type="scientific">Falsiroseomonas selenitidurans</name>
    <dbReference type="NCBI Taxonomy" id="2716335"/>
    <lineage>
        <taxon>Bacteria</taxon>
        <taxon>Pseudomonadati</taxon>
        <taxon>Pseudomonadota</taxon>
        <taxon>Alphaproteobacteria</taxon>
        <taxon>Acetobacterales</taxon>
        <taxon>Roseomonadaceae</taxon>
        <taxon>Falsiroseomonas</taxon>
    </lineage>
</organism>
<name>A0ABX1EET5_9PROT</name>
<evidence type="ECO:0000313" key="3">
    <source>
        <dbReference type="Proteomes" id="UP000787635"/>
    </source>
</evidence>
<dbReference type="Pfam" id="PF10011">
    <property type="entry name" value="DUF2254"/>
    <property type="match status" value="1"/>
</dbReference>
<proteinExistence type="predicted"/>
<reference evidence="2 3" key="1">
    <citation type="submission" date="2020-03" db="EMBL/GenBank/DDBJ databases">
        <title>Roseomonas selenitidurans sp. nov. isolated from urban soil.</title>
        <authorList>
            <person name="Liu H."/>
        </authorList>
    </citation>
    <scope>NUCLEOTIDE SEQUENCE [LARGE SCALE GENOMIC DNA]</scope>
    <source>
        <strain evidence="2 3">BU-1</strain>
    </source>
</reference>
<keyword evidence="1" id="KW-0472">Membrane</keyword>